<keyword evidence="2" id="KW-1133">Transmembrane helix</keyword>
<proteinExistence type="predicted"/>
<dbReference type="InterPro" id="IPR040411">
    <property type="entry name" value="At5g23160-like"/>
</dbReference>
<keyword evidence="2" id="KW-0472">Membrane</keyword>
<sequence>MKWGLGRKRHRISRVIRAVFFETSLARRIRSRKLRRQPSRWEIREPSEEGSLDVHHRNSSETEKTEVSCSTESTRTICLLAEEDERDEYEVQKHEDSSKCGACFFPAGLAVLILWGKVCAIFFTSTWLLFITPRSRHPDSSPSPGGRGLHLKHYLRGPLSGL</sequence>
<feature type="transmembrane region" description="Helical" evidence="2">
    <location>
        <begin position="103"/>
        <end position="130"/>
    </location>
</feature>
<evidence type="ECO:0000313" key="3">
    <source>
        <dbReference type="EnsemblPlants" id="Kaladp0093s0113.1.v1.1"/>
    </source>
</evidence>
<accession>A0A7N0UZD8</accession>
<evidence type="ECO:0000256" key="2">
    <source>
        <dbReference type="SAM" id="Phobius"/>
    </source>
</evidence>
<dbReference type="PANTHER" id="PTHR34379:SF6">
    <property type="entry name" value="PROTEIN 3F"/>
    <property type="match status" value="1"/>
</dbReference>
<reference evidence="3" key="1">
    <citation type="submission" date="2021-01" db="UniProtKB">
        <authorList>
            <consortium name="EnsemblPlants"/>
        </authorList>
    </citation>
    <scope>IDENTIFICATION</scope>
</reference>
<dbReference type="Gramene" id="Kaladp0093s0113.1.v1.1">
    <property type="protein sequence ID" value="Kaladp0093s0113.1.v1.1"/>
    <property type="gene ID" value="Kaladp0093s0113.v1.1"/>
</dbReference>
<evidence type="ECO:0000313" key="4">
    <source>
        <dbReference type="Proteomes" id="UP000594263"/>
    </source>
</evidence>
<protein>
    <submittedName>
        <fullName evidence="3">Uncharacterized protein</fullName>
    </submittedName>
</protein>
<dbReference type="AlphaFoldDB" id="A0A7N0UZD8"/>
<dbReference type="Proteomes" id="UP000594263">
    <property type="component" value="Unplaced"/>
</dbReference>
<dbReference type="PANTHER" id="PTHR34379">
    <property type="entry name" value="OS07G0553800 PROTEIN"/>
    <property type="match status" value="1"/>
</dbReference>
<name>A0A7N0UZD8_KALFE</name>
<evidence type="ECO:0000256" key="1">
    <source>
        <dbReference type="SAM" id="MobiDB-lite"/>
    </source>
</evidence>
<feature type="region of interest" description="Disordered" evidence="1">
    <location>
        <begin position="45"/>
        <end position="68"/>
    </location>
</feature>
<organism evidence="3 4">
    <name type="scientific">Kalanchoe fedtschenkoi</name>
    <name type="common">Lavender scallops</name>
    <name type="synonym">South American air plant</name>
    <dbReference type="NCBI Taxonomy" id="63787"/>
    <lineage>
        <taxon>Eukaryota</taxon>
        <taxon>Viridiplantae</taxon>
        <taxon>Streptophyta</taxon>
        <taxon>Embryophyta</taxon>
        <taxon>Tracheophyta</taxon>
        <taxon>Spermatophyta</taxon>
        <taxon>Magnoliopsida</taxon>
        <taxon>eudicotyledons</taxon>
        <taxon>Gunneridae</taxon>
        <taxon>Pentapetalae</taxon>
        <taxon>Saxifragales</taxon>
        <taxon>Crassulaceae</taxon>
        <taxon>Kalanchoe</taxon>
    </lineage>
</organism>
<keyword evidence="2" id="KW-0812">Transmembrane</keyword>
<feature type="compositionally biased region" description="Basic and acidic residues" evidence="1">
    <location>
        <begin position="45"/>
        <end position="66"/>
    </location>
</feature>
<dbReference type="EnsemblPlants" id="Kaladp0093s0113.1.v1.1">
    <property type="protein sequence ID" value="Kaladp0093s0113.1.v1.1"/>
    <property type="gene ID" value="Kaladp0093s0113.v1.1"/>
</dbReference>
<keyword evidence="4" id="KW-1185">Reference proteome</keyword>